<comment type="similarity">
    <text evidence="3 10 13">Belongs to the IPP transferase family.</text>
</comment>
<dbReference type="InterPro" id="IPR027417">
    <property type="entry name" value="P-loop_NTPase"/>
</dbReference>
<dbReference type="Pfam" id="PF01715">
    <property type="entry name" value="IPPT"/>
    <property type="match status" value="1"/>
</dbReference>
<proteinExistence type="inferred from homology"/>
<sequence length="308" mass="35210">MNKLIYGLAGPTASGKTSLSISIANKINAEIISVDSSLVYKGMNIGTAKPTLDEQGGIKHHLIDIIEPTESFSVADFITNVNKLKKEIWSRGKEVLLVGGTMLYFKGLIEGLSSLPESQLEIRQTLELERKAKGLQYLHQQLYKMDQESAQKINPNDQQRIFRALEVIMITGKKYSELVKTSKVGGLEEQLKLCALVPNDRSILHNNIELRFKQMLDQGFLDEVQSLRKNPKLTKETTAIRSVGYRQAWEYLDGDISYEEFVKKGIVATRQLAKRQLTWIRNWQDEINLVEVENQNKEQQILEYFDYK</sequence>
<dbReference type="Gene3D" id="3.40.50.300">
    <property type="entry name" value="P-loop containing nucleotide triphosphate hydrolases"/>
    <property type="match status" value="1"/>
</dbReference>
<dbReference type="InterPro" id="IPR039657">
    <property type="entry name" value="Dimethylallyltransferase"/>
</dbReference>
<dbReference type="GO" id="GO:0005524">
    <property type="term" value="F:ATP binding"/>
    <property type="evidence" value="ECO:0007669"/>
    <property type="project" value="UniProtKB-UniRule"/>
</dbReference>
<dbReference type="InterPro" id="IPR018022">
    <property type="entry name" value="IPT"/>
</dbReference>
<evidence type="ECO:0000256" key="11">
    <source>
        <dbReference type="RuleBase" id="RU003783"/>
    </source>
</evidence>
<evidence type="ECO:0000256" key="3">
    <source>
        <dbReference type="ARBA" id="ARBA00005842"/>
    </source>
</evidence>
<evidence type="ECO:0000256" key="4">
    <source>
        <dbReference type="ARBA" id="ARBA00022679"/>
    </source>
</evidence>
<dbReference type="EMBL" id="JOUE01000003">
    <property type="protein sequence ID" value="KFJ43986.1"/>
    <property type="molecule type" value="Genomic_DNA"/>
</dbReference>
<evidence type="ECO:0000256" key="1">
    <source>
        <dbReference type="ARBA" id="ARBA00001946"/>
    </source>
</evidence>
<evidence type="ECO:0000256" key="6">
    <source>
        <dbReference type="ARBA" id="ARBA00022741"/>
    </source>
</evidence>
<keyword evidence="7 10" id="KW-0067">ATP-binding</keyword>
<gene>
    <name evidence="10 14" type="primary">miaA</name>
    <name evidence="14" type="ORF">DR78_1625</name>
</gene>
<keyword evidence="8 10" id="KW-0460">Magnesium</keyword>
<dbReference type="Gene3D" id="1.10.20.140">
    <property type="match status" value="1"/>
</dbReference>
<dbReference type="PANTHER" id="PTHR11088:SF60">
    <property type="entry name" value="TRNA DIMETHYLALLYLTRANSFERASE"/>
    <property type="match status" value="1"/>
</dbReference>
<dbReference type="AlphaFoldDB" id="A0AAW3DDT5"/>
<name>A0AAW3DDT5_9GAMM</name>
<dbReference type="PANTHER" id="PTHR11088">
    <property type="entry name" value="TRNA DIMETHYLALLYLTRANSFERASE"/>
    <property type="match status" value="1"/>
</dbReference>
<dbReference type="GO" id="GO:0052381">
    <property type="term" value="F:tRNA dimethylallyltransferase activity"/>
    <property type="evidence" value="ECO:0007669"/>
    <property type="project" value="UniProtKB-UniRule"/>
</dbReference>
<comment type="catalytic activity">
    <reaction evidence="9 10 11">
        <text>adenosine(37) in tRNA + dimethylallyl diphosphate = N(6)-dimethylallyladenosine(37) in tRNA + diphosphate</text>
        <dbReference type="Rhea" id="RHEA:26482"/>
        <dbReference type="Rhea" id="RHEA-COMP:10162"/>
        <dbReference type="Rhea" id="RHEA-COMP:10375"/>
        <dbReference type="ChEBI" id="CHEBI:33019"/>
        <dbReference type="ChEBI" id="CHEBI:57623"/>
        <dbReference type="ChEBI" id="CHEBI:74411"/>
        <dbReference type="ChEBI" id="CHEBI:74415"/>
        <dbReference type="EC" id="2.5.1.75"/>
    </reaction>
</comment>
<organism evidence="14 15">
    <name type="scientific">Francisella philomiragia</name>
    <dbReference type="NCBI Taxonomy" id="28110"/>
    <lineage>
        <taxon>Bacteria</taxon>
        <taxon>Pseudomonadati</taxon>
        <taxon>Pseudomonadota</taxon>
        <taxon>Gammaproteobacteria</taxon>
        <taxon>Thiotrichales</taxon>
        <taxon>Francisellaceae</taxon>
        <taxon>Francisella</taxon>
    </lineage>
</organism>
<evidence type="ECO:0000256" key="12">
    <source>
        <dbReference type="RuleBase" id="RU003784"/>
    </source>
</evidence>
<comment type="caution">
    <text evidence="10">Lacks conserved residue(s) required for the propagation of feature annotation.</text>
</comment>
<evidence type="ECO:0000256" key="10">
    <source>
        <dbReference type="HAMAP-Rule" id="MF_00185"/>
    </source>
</evidence>
<comment type="subunit">
    <text evidence="10">Monomer.</text>
</comment>
<evidence type="ECO:0000256" key="13">
    <source>
        <dbReference type="RuleBase" id="RU003785"/>
    </source>
</evidence>
<feature type="binding site" evidence="10">
    <location>
        <begin position="10"/>
        <end position="17"/>
    </location>
    <ligand>
        <name>ATP</name>
        <dbReference type="ChEBI" id="CHEBI:30616"/>
    </ligand>
</feature>
<comment type="function">
    <text evidence="2 10 12">Catalyzes the transfer of a dimethylallyl group onto the adenine at position 37 in tRNAs that read codons beginning with uridine, leading to the formation of N6-(dimethylallyl)adenosine (i(6)A).</text>
</comment>
<dbReference type="NCBIfam" id="TIGR00174">
    <property type="entry name" value="miaA"/>
    <property type="match status" value="1"/>
</dbReference>
<evidence type="ECO:0000313" key="15">
    <source>
        <dbReference type="Proteomes" id="UP000029117"/>
    </source>
</evidence>
<keyword evidence="4 10" id="KW-0808">Transferase</keyword>
<evidence type="ECO:0000256" key="9">
    <source>
        <dbReference type="ARBA" id="ARBA00049563"/>
    </source>
</evidence>
<evidence type="ECO:0000256" key="7">
    <source>
        <dbReference type="ARBA" id="ARBA00022840"/>
    </source>
</evidence>
<evidence type="ECO:0000256" key="2">
    <source>
        <dbReference type="ARBA" id="ARBA00003213"/>
    </source>
</evidence>
<feature type="region of interest" description="Interaction with substrate tRNA" evidence="10">
    <location>
        <begin position="159"/>
        <end position="163"/>
    </location>
</feature>
<dbReference type="RefSeq" id="WP_035735449.1">
    <property type="nucleotide sequence ID" value="NZ_JACTRV010000003.1"/>
</dbReference>
<dbReference type="SUPFAM" id="SSF52540">
    <property type="entry name" value="P-loop containing nucleoside triphosphate hydrolases"/>
    <property type="match status" value="1"/>
</dbReference>
<reference evidence="14 15" key="1">
    <citation type="submission" date="2014-04" db="EMBL/GenBank/DDBJ databases">
        <authorList>
            <person name="Bishop-Lilly K.A."/>
            <person name="Broomall S.M."/>
            <person name="Chain P.S."/>
            <person name="Chertkov O."/>
            <person name="Coyne S.R."/>
            <person name="Daligault H.E."/>
            <person name="Davenport K.W."/>
            <person name="Erkkila T."/>
            <person name="Frey K.G."/>
            <person name="Gibbons H.S."/>
            <person name="Gu W."/>
            <person name="Jaissle J."/>
            <person name="Johnson S.L."/>
            <person name="Koroleva G.I."/>
            <person name="Ladner J.T."/>
            <person name="Lo C.-C."/>
            <person name="Minogue T.D."/>
            <person name="Munk C."/>
            <person name="Palacios G.F."/>
            <person name="Redden C.L."/>
            <person name="Rosenzweig C.N."/>
            <person name="Scholz M.B."/>
            <person name="Teshima H."/>
            <person name="Xu Y."/>
        </authorList>
    </citation>
    <scope>NUCLEOTIDE SEQUENCE [LARGE SCALE GENOMIC DNA]</scope>
    <source>
        <strain evidence="14 15">FAJ</strain>
    </source>
</reference>
<feature type="site" description="Interaction with substrate tRNA" evidence="10">
    <location>
        <position position="123"/>
    </location>
</feature>
<feature type="binding site" evidence="10">
    <location>
        <begin position="12"/>
        <end position="17"/>
    </location>
    <ligand>
        <name>substrate</name>
    </ligand>
</feature>
<comment type="caution">
    <text evidence="14">The sequence shown here is derived from an EMBL/GenBank/DDBJ whole genome shotgun (WGS) entry which is preliminary data.</text>
</comment>
<evidence type="ECO:0000313" key="14">
    <source>
        <dbReference type="EMBL" id="KFJ43986.1"/>
    </source>
</evidence>
<comment type="cofactor">
    <cofactor evidence="1 10">
        <name>Mg(2+)</name>
        <dbReference type="ChEBI" id="CHEBI:18420"/>
    </cofactor>
</comment>
<dbReference type="FunFam" id="1.10.20.140:FF:000001">
    <property type="entry name" value="tRNA dimethylallyltransferase"/>
    <property type="match status" value="1"/>
</dbReference>
<evidence type="ECO:0000256" key="5">
    <source>
        <dbReference type="ARBA" id="ARBA00022694"/>
    </source>
</evidence>
<dbReference type="Proteomes" id="UP000029117">
    <property type="component" value="Unassembled WGS sequence"/>
</dbReference>
<dbReference type="HAMAP" id="MF_00185">
    <property type="entry name" value="IPP_trans"/>
    <property type="match status" value="1"/>
</dbReference>
<keyword evidence="5 10" id="KW-0819">tRNA processing</keyword>
<accession>A0AAW3DDT5</accession>
<feature type="site" description="Interaction with substrate tRNA" evidence="10">
    <location>
        <position position="101"/>
    </location>
</feature>
<evidence type="ECO:0000256" key="8">
    <source>
        <dbReference type="ARBA" id="ARBA00022842"/>
    </source>
</evidence>
<feature type="region of interest" description="Interaction with substrate tRNA" evidence="10">
    <location>
        <begin position="35"/>
        <end position="38"/>
    </location>
</feature>
<protein>
    <recommendedName>
        <fullName evidence="10">tRNA dimethylallyltransferase</fullName>
        <ecNumber evidence="10">2.5.1.75</ecNumber>
    </recommendedName>
    <alternativeName>
        <fullName evidence="10">Dimethylallyl diphosphate:tRNA dimethylallyltransferase</fullName>
        <shortName evidence="10">DMAPP:tRNA dimethylallyltransferase</shortName>
        <shortName evidence="10">DMATase</shortName>
    </alternativeName>
    <alternativeName>
        <fullName evidence="10">Isopentenyl-diphosphate:tRNA isopentenyltransferase</fullName>
        <shortName evidence="10">IPP transferase</shortName>
        <shortName evidence="10">IPPT</shortName>
        <shortName evidence="10">IPTase</shortName>
    </alternativeName>
</protein>
<dbReference type="EC" id="2.5.1.75" evidence="10"/>
<dbReference type="GO" id="GO:0006400">
    <property type="term" value="P:tRNA modification"/>
    <property type="evidence" value="ECO:0007669"/>
    <property type="project" value="TreeGrafter"/>
</dbReference>
<keyword evidence="6 10" id="KW-0547">Nucleotide-binding</keyword>